<dbReference type="EMBL" id="HBIM01000004">
    <property type="protein sequence ID" value="CAE0401525.1"/>
    <property type="molecule type" value="Transcribed_RNA"/>
</dbReference>
<feature type="signal peptide" evidence="2">
    <location>
        <begin position="1"/>
        <end position="22"/>
    </location>
</feature>
<feature type="transmembrane region" description="Helical" evidence="1">
    <location>
        <begin position="70"/>
        <end position="90"/>
    </location>
</feature>
<evidence type="ECO:0000313" key="3">
    <source>
        <dbReference type="EMBL" id="CAE0401525.1"/>
    </source>
</evidence>
<keyword evidence="1" id="KW-1133">Transmembrane helix</keyword>
<gene>
    <name evidence="3" type="ORF">ACOF00016_LOCUS2</name>
</gene>
<keyword evidence="1" id="KW-0812">Transmembrane</keyword>
<keyword evidence="2" id="KW-0732">Signal</keyword>
<reference evidence="3" key="1">
    <citation type="submission" date="2021-01" db="EMBL/GenBank/DDBJ databases">
        <authorList>
            <person name="Corre E."/>
            <person name="Pelletier E."/>
            <person name="Niang G."/>
            <person name="Scheremetjew M."/>
            <person name="Finn R."/>
            <person name="Kale V."/>
            <person name="Holt S."/>
            <person name="Cochrane G."/>
            <person name="Meng A."/>
            <person name="Brown T."/>
            <person name="Cohen L."/>
        </authorList>
    </citation>
    <scope>NUCLEOTIDE SEQUENCE</scope>
    <source>
        <strain evidence="3">CCMP127</strain>
    </source>
</reference>
<protein>
    <submittedName>
        <fullName evidence="3">Uncharacterized protein</fullName>
    </submittedName>
</protein>
<name>A0A7S3KWI4_9STRA</name>
<organism evidence="3">
    <name type="scientific">Amphora coffeiformis</name>
    <dbReference type="NCBI Taxonomy" id="265554"/>
    <lineage>
        <taxon>Eukaryota</taxon>
        <taxon>Sar</taxon>
        <taxon>Stramenopiles</taxon>
        <taxon>Ochrophyta</taxon>
        <taxon>Bacillariophyta</taxon>
        <taxon>Bacillariophyceae</taxon>
        <taxon>Bacillariophycidae</taxon>
        <taxon>Thalassiophysales</taxon>
        <taxon>Catenulaceae</taxon>
        <taxon>Amphora</taxon>
    </lineage>
</organism>
<sequence length="124" mass="13523">MMMTRKTMIVNLLVLSVSVISAASTAIASSAAEMDGDSNQNPSGHIRGWHQRRMPGYETMNIEDLDSAELGFAAGILFAFLLICFLLCMCCGGGSRCSLWDCLALVCIWEMCCDGRSPTDFVRI</sequence>
<proteinExistence type="predicted"/>
<evidence type="ECO:0000256" key="2">
    <source>
        <dbReference type="SAM" id="SignalP"/>
    </source>
</evidence>
<evidence type="ECO:0000256" key="1">
    <source>
        <dbReference type="SAM" id="Phobius"/>
    </source>
</evidence>
<keyword evidence="1" id="KW-0472">Membrane</keyword>
<dbReference type="AlphaFoldDB" id="A0A7S3KWI4"/>
<accession>A0A7S3KWI4</accession>
<feature type="chain" id="PRO_5030900166" evidence="2">
    <location>
        <begin position="23"/>
        <end position="124"/>
    </location>
</feature>